<dbReference type="InterPro" id="IPR001830">
    <property type="entry name" value="Glyco_trans_20"/>
</dbReference>
<dbReference type="Pfam" id="PF00982">
    <property type="entry name" value="Glyco_transf_20"/>
    <property type="match status" value="1"/>
</dbReference>
<dbReference type="Pfam" id="PF05116">
    <property type="entry name" value="S6PP"/>
    <property type="match status" value="1"/>
</dbReference>
<dbReference type="GO" id="GO:0000287">
    <property type="term" value="F:magnesium ion binding"/>
    <property type="evidence" value="ECO:0007669"/>
    <property type="project" value="UniProtKB-ARBA"/>
</dbReference>
<dbReference type="GO" id="GO:0051473">
    <property type="term" value="P:glucosylglycerol biosynthetic process"/>
    <property type="evidence" value="ECO:0007669"/>
    <property type="project" value="InterPro"/>
</dbReference>
<dbReference type="InterPro" id="IPR006380">
    <property type="entry name" value="SPP-like_dom"/>
</dbReference>
<evidence type="ECO:0000256" key="1">
    <source>
        <dbReference type="ARBA" id="ARBA00008799"/>
    </source>
</evidence>
<dbReference type="SUPFAM" id="SSF56784">
    <property type="entry name" value="HAD-like"/>
    <property type="match status" value="1"/>
</dbReference>
<dbReference type="SFLD" id="SFLDG01140">
    <property type="entry name" value="C2.B:_Phosphomannomutase_and_P"/>
    <property type="match status" value="1"/>
</dbReference>
<comment type="similarity">
    <text evidence="1">Belongs to the glycosyltransferase 20 family.</text>
</comment>
<dbReference type="Gene3D" id="3.40.50.2000">
    <property type="entry name" value="Glycogen Phosphorylase B"/>
    <property type="match status" value="2"/>
</dbReference>
<dbReference type="RefSeq" id="WP_232518383.1">
    <property type="nucleotide sequence ID" value="NZ_AP014940.1"/>
</dbReference>
<dbReference type="InterPro" id="IPR023214">
    <property type="entry name" value="HAD_sf"/>
</dbReference>
<accession>A0AAU9AAL2</accession>
<dbReference type="GO" id="GO:0003825">
    <property type="term" value="F:alpha,alpha-trehalose-phosphate synthase (UDP-forming) activity"/>
    <property type="evidence" value="ECO:0007669"/>
    <property type="project" value="TreeGrafter"/>
</dbReference>
<dbReference type="EC" id="2.4.1.213" evidence="4"/>
<feature type="region of interest" description="Disordered" evidence="2">
    <location>
        <begin position="759"/>
        <end position="789"/>
    </location>
</feature>
<dbReference type="InterPro" id="IPR012764">
    <property type="entry name" value="Gluc_glyc_Psyn"/>
</dbReference>
<dbReference type="GO" id="GO:0005992">
    <property type="term" value="P:trehalose biosynthetic process"/>
    <property type="evidence" value="ECO:0007669"/>
    <property type="project" value="InterPro"/>
</dbReference>
<dbReference type="KEGG" id="lem:LEN_0273"/>
<evidence type="ECO:0000256" key="2">
    <source>
        <dbReference type="SAM" id="MobiDB-lite"/>
    </source>
</evidence>
<dbReference type="GO" id="GO:0016791">
    <property type="term" value="F:phosphatase activity"/>
    <property type="evidence" value="ECO:0007669"/>
    <property type="project" value="UniProtKB-ARBA"/>
</dbReference>
<dbReference type="Gene3D" id="3.90.1070.10">
    <property type="match status" value="1"/>
</dbReference>
<dbReference type="GeneID" id="83062195"/>
<evidence type="ECO:0000313" key="4">
    <source>
        <dbReference type="EMBL" id="BAV95760.1"/>
    </source>
</evidence>
<sequence length="789" mass="87428">MNAVLQERSLLLATDLDGTFLAGDPTSRQQLYRLIGARDDLDVAWVTGRGRDSVLPLLEDPALPKPKYLICDVGATVLHGSDLQPIQPLQARIDARWPGESVVSEAMRRFPQLQRQEVPQERRCSYYCDPKLLRSIRAEIESVAESLGCQVLYSADRYLDILPRHTGKGSTLSALVETMRLRRDRVLVAGDTLNDLSMYLAGFNGVCVGASEPALTDATAGLSHVLHAQAPGCGGILQAMEHFGLVPAALESPPTRAAGEAKLVMVYHRLPYEERVVRGERVRRPHSSPNGIIPSLLSFFADGTPGSWVAWTTAAGPGVSEVERMPVDSARYPGLTAATVALNAADVETFYKRFSKEAFWPVINTFWERAKFDEDDWKVFLRVNHRFAEAAAMEAAPGATVWLHDYNLWMVPAVLRQLRPDLKIAFFHHTQFPAADIFNILPWRKEILGSLLACDYVGFHIPRHAENFVDAVRGTFQTEVLSRSSCSPRFMTFGCAVGVEDMATELVAEGRRVRIGAHPIGTDLQRIRNCLGSAEHQGAVERIQEQLNGRKLILSIERLDYTKGILEKLEAFEQLLDESPELLGQVTLVVVCVPAAKGMNVYRSLQRRIEQLVGRINGRLSRLDWTPVRFFARVLPFPTVVSYYSAADVMWITPLRDGLNLVAKEFVATQGLAGKNAVLVLSEFAGAAAELKGALLTNPHDKADLAKKLRQALHMSSRERAQRQEQLFHIVKTYDLSKWGQGFLEAVREESGIVYALDQTGQDAANDEPTQDADKLGMDGTSIVGSEQQ</sequence>
<dbReference type="CDD" id="cd03788">
    <property type="entry name" value="GT20_TPS"/>
    <property type="match status" value="1"/>
</dbReference>
<dbReference type="NCBIfam" id="TIGR01484">
    <property type="entry name" value="HAD-SF-IIB"/>
    <property type="match status" value="1"/>
</dbReference>
<keyword evidence="4" id="KW-0808">Transferase</keyword>
<feature type="domain" description="Sucrose phosphatase-like" evidence="3">
    <location>
        <begin position="10"/>
        <end position="244"/>
    </location>
</feature>
<organism evidence="4 5">
    <name type="scientific">Lysobacter enzymogenes</name>
    <dbReference type="NCBI Taxonomy" id="69"/>
    <lineage>
        <taxon>Bacteria</taxon>
        <taxon>Pseudomonadati</taxon>
        <taxon>Pseudomonadota</taxon>
        <taxon>Gammaproteobacteria</taxon>
        <taxon>Lysobacterales</taxon>
        <taxon>Lysobacteraceae</taxon>
        <taxon>Lysobacter</taxon>
    </lineage>
</organism>
<dbReference type="SUPFAM" id="SSF53756">
    <property type="entry name" value="UDP-Glycosyltransferase/glycogen phosphorylase"/>
    <property type="match status" value="1"/>
</dbReference>
<dbReference type="PANTHER" id="PTHR10788:SF106">
    <property type="entry name" value="BCDNA.GH08860"/>
    <property type="match status" value="1"/>
</dbReference>
<gene>
    <name evidence="4" type="primary">otsA</name>
    <name evidence="4" type="ORF">LEN_0273</name>
</gene>
<protein>
    <submittedName>
        <fullName evidence="4">Glucosylglycerol-phosphate synthase</fullName>
        <ecNumber evidence="4">2.4.1.213</ecNumber>
    </submittedName>
</protein>
<reference evidence="4 5" key="1">
    <citation type="journal article" date="2017" name="DNA Res.">
        <title>Complete genome sequence and expression profile of the commercial lytic enzyme producer Lysobacter enzymogenes M497-1.</title>
        <authorList>
            <person name="Takami H."/>
            <person name="Toyoda A."/>
            <person name="Uchiyama I."/>
            <person name="Itoh T."/>
            <person name="Takaki Y."/>
            <person name="Arai W."/>
            <person name="Nishi S."/>
            <person name="Kawai M."/>
            <person name="Shinya K."/>
            <person name="Ikeda H."/>
        </authorList>
    </citation>
    <scope>NUCLEOTIDE SEQUENCE [LARGE SCALE GENOMIC DNA]</scope>
    <source>
        <strain evidence="4 5">M497-1</strain>
    </source>
</reference>
<dbReference type="EMBL" id="AP014940">
    <property type="protein sequence ID" value="BAV95760.1"/>
    <property type="molecule type" value="Genomic_DNA"/>
</dbReference>
<dbReference type="Gene3D" id="3.40.50.1000">
    <property type="entry name" value="HAD superfamily/HAD-like"/>
    <property type="match status" value="1"/>
</dbReference>
<dbReference type="SFLD" id="SFLDS00003">
    <property type="entry name" value="Haloacid_Dehalogenase"/>
    <property type="match status" value="1"/>
</dbReference>
<dbReference type="Proteomes" id="UP000218824">
    <property type="component" value="Chromosome"/>
</dbReference>
<dbReference type="InterPro" id="IPR006379">
    <property type="entry name" value="HAD-SF_hydro_IIB"/>
</dbReference>
<dbReference type="InterPro" id="IPR036412">
    <property type="entry name" value="HAD-like_sf"/>
</dbReference>
<dbReference type="AlphaFoldDB" id="A0AAU9AAL2"/>
<proteinExistence type="inferred from homology"/>
<evidence type="ECO:0000259" key="3">
    <source>
        <dbReference type="Pfam" id="PF05116"/>
    </source>
</evidence>
<evidence type="ECO:0000313" key="5">
    <source>
        <dbReference type="Proteomes" id="UP000218824"/>
    </source>
</evidence>
<dbReference type="NCBIfam" id="TIGR02398">
    <property type="entry name" value="gluc_glyc_Psyn"/>
    <property type="match status" value="1"/>
</dbReference>
<keyword evidence="4" id="KW-0328">Glycosyltransferase</keyword>
<dbReference type="PANTHER" id="PTHR10788">
    <property type="entry name" value="TREHALOSE-6-PHOSPHATE SYNTHASE"/>
    <property type="match status" value="1"/>
</dbReference>
<dbReference type="GO" id="GO:0033828">
    <property type="term" value="F:glucosylglycerol-phosphate synthase activity"/>
    <property type="evidence" value="ECO:0007669"/>
    <property type="project" value="UniProtKB-EC"/>
</dbReference>
<name>A0AAU9AAL2_LYSEN</name>
<dbReference type="SFLD" id="SFLDG01141">
    <property type="entry name" value="C2.B.1:_Sucrose_Phosphatase_Li"/>
    <property type="match status" value="1"/>
</dbReference>